<name>A0A8J6H797_TENMO</name>
<dbReference type="Proteomes" id="UP000719412">
    <property type="component" value="Unassembled WGS sequence"/>
</dbReference>
<evidence type="ECO:0000313" key="7">
    <source>
        <dbReference type="Proteomes" id="UP000719412"/>
    </source>
</evidence>
<evidence type="ECO:0000256" key="1">
    <source>
        <dbReference type="ARBA" id="ARBA00004120"/>
    </source>
</evidence>
<evidence type="ECO:0008006" key="8">
    <source>
        <dbReference type="Google" id="ProtNLM"/>
    </source>
</evidence>
<comment type="subcellular location">
    <subcellularLocation>
        <location evidence="1">Cytoplasm</location>
        <location evidence="1">Cytoskeleton</location>
        <location evidence="1">Cilium basal body</location>
    </subcellularLocation>
</comment>
<keyword evidence="7" id="KW-1185">Reference proteome</keyword>
<sequence>MSHVDESLRKYTAIYRCSDDITNLKIRIKLKEVNGLDRDDSNGWEQKTFTWQQKAFSKSEREFYKDAKNCVTDLEKKYHQDVTNSESDAKLDVFSYTNEDDFVVKENGNYFHKRSEEEERDADGFDYNKSLMAAVRNPASYNYEFDAMFIMADLGEYVDTTWIKHEKVLCALKYDKNLKVMSIYPDFTNSESYRFKVDGNTTRNFRYFVENVSENMSEGDRFKEKEFIRKINSHKSVMLRQFDGSFVLPPKNKLQVNLFFEILWAKQFEYDTIYVQYFIDLPSDWSCEDDSQLQGITQTCHTKGEESLAHFGHVFDVVLDYNIEELDRRGIPKSPYVYFEIISKDNWSRYRTEGLTYKNLPVAKPGNYRFELQCFRLIPESISGQLRRFFIGDCSSYSDITWIGLPKDYEGPVLNKYGANTVGTGQIGVRMNVVHQSQAFLDKYKENSDENREIFEKLNSSSLVKSVEQVLQAFKRARKNMIAARKNP</sequence>
<accession>A0A8J6H797</accession>
<dbReference type="EMBL" id="JABDTM020028377">
    <property type="protein sequence ID" value="KAH0809041.1"/>
    <property type="molecule type" value="Genomic_DNA"/>
</dbReference>
<proteinExistence type="predicted"/>
<evidence type="ECO:0000256" key="2">
    <source>
        <dbReference type="ARBA" id="ARBA00022490"/>
    </source>
</evidence>
<evidence type="ECO:0000256" key="4">
    <source>
        <dbReference type="ARBA" id="ARBA00023212"/>
    </source>
</evidence>
<reference evidence="6" key="2">
    <citation type="submission" date="2021-08" db="EMBL/GenBank/DDBJ databases">
        <authorList>
            <person name="Eriksson T."/>
        </authorList>
    </citation>
    <scope>NUCLEOTIDE SEQUENCE</scope>
    <source>
        <strain evidence="6">Stoneville</strain>
        <tissue evidence="6">Whole head</tissue>
    </source>
</reference>
<evidence type="ECO:0000256" key="5">
    <source>
        <dbReference type="ARBA" id="ARBA00023273"/>
    </source>
</evidence>
<dbReference type="PROSITE" id="PS51381">
    <property type="entry name" value="C2_B9"/>
    <property type="match status" value="1"/>
</dbReference>
<dbReference type="GO" id="GO:0036038">
    <property type="term" value="C:MKS complex"/>
    <property type="evidence" value="ECO:0007669"/>
    <property type="project" value="TreeGrafter"/>
</dbReference>
<evidence type="ECO:0000256" key="3">
    <source>
        <dbReference type="ARBA" id="ARBA00022794"/>
    </source>
</evidence>
<keyword evidence="3" id="KW-0970">Cilium biogenesis/degradation</keyword>
<dbReference type="PANTHER" id="PTHR12968">
    <property type="entry name" value="B9 DOMAIN-CONTAINING"/>
    <property type="match status" value="1"/>
</dbReference>
<comment type="caution">
    <text evidence="6">The sequence shown here is derived from an EMBL/GenBank/DDBJ whole genome shotgun (WGS) entry which is preliminary data.</text>
</comment>
<reference evidence="6" key="1">
    <citation type="journal article" date="2020" name="J Insects Food Feed">
        <title>The yellow mealworm (Tenebrio molitor) genome: a resource for the emerging insects as food and feed industry.</title>
        <authorList>
            <person name="Eriksson T."/>
            <person name="Andere A."/>
            <person name="Kelstrup H."/>
            <person name="Emery V."/>
            <person name="Picard C."/>
        </authorList>
    </citation>
    <scope>NUCLEOTIDE SEQUENCE</scope>
    <source>
        <strain evidence="6">Stoneville</strain>
        <tissue evidence="6">Whole head</tissue>
    </source>
</reference>
<gene>
    <name evidence="6" type="ORF">GEV33_013749</name>
</gene>
<dbReference type="PANTHER" id="PTHR12968:SF4">
    <property type="entry name" value="TECTONIC-LIKE COMPLEX MEMBER MKS1"/>
    <property type="match status" value="1"/>
</dbReference>
<protein>
    <recommendedName>
        <fullName evidence="8">Meckel syndrome type 1 protein</fullName>
    </recommendedName>
</protein>
<keyword evidence="5" id="KW-0966">Cell projection</keyword>
<keyword evidence="2" id="KW-0963">Cytoplasm</keyword>
<dbReference type="GO" id="GO:0060271">
    <property type="term" value="P:cilium assembly"/>
    <property type="evidence" value="ECO:0007669"/>
    <property type="project" value="TreeGrafter"/>
</dbReference>
<dbReference type="Pfam" id="PF07162">
    <property type="entry name" value="B9-C2"/>
    <property type="match status" value="1"/>
</dbReference>
<evidence type="ECO:0000313" key="6">
    <source>
        <dbReference type="EMBL" id="KAH0809041.1"/>
    </source>
</evidence>
<dbReference type="InterPro" id="IPR010796">
    <property type="entry name" value="C2_B9-type_dom"/>
</dbReference>
<keyword evidence="4" id="KW-0206">Cytoskeleton</keyword>
<organism evidence="6 7">
    <name type="scientific">Tenebrio molitor</name>
    <name type="common">Yellow mealworm beetle</name>
    <dbReference type="NCBI Taxonomy" id="7067"/>
    <lineage>
        <taxon>Eukaryota</taxon>
        <taxon>Metazoa</taxon>
        <taxon>Ecdysozoa</taxon>
        <taxon>Arthropoda</taxon>
        <taxon>Hexapoda</taxon>
        <taxon>Insecta</taxon>
        <taxon>Pterygota</taxon>
        <taxon>Neoptera</taxon>
        <taxon>Endopterygota</taxon>
        <taxon>Coleoptera</taxon>
        <taxon>Polyphaga</taxon>
        <taxon>Cucujiformia</taxon>
        <taxon>Tenebrionidae</taxon>
        <taxon>Tenebrio</taxon>
    </lineage>
</organism>
<dbReference type="AlphaFoldDB" id="A0A8J6H797"/>